<keyword evidence="1 6" id="KW-0547">Nucleotide-binding</keyword>
<feature type="binding site" evidence="6">
    <location>
        <begin position="198"/>
        <end position="202"/>
    </location>
    <ligand>
        <name>AMP</name>
        <dbReference type="ChEBI" id="CHEBI:456215"/>
    </ligand>
</feature>
<evidence type="ECO:0000256" key="3">
    <source>
        <dbReference type="ARBA" id="ARBA00022857"/>
    </source>
</evidence>
<dbReference type="PANTHER" id="PTHR12592:SF0">
    <property type="entry name" value="ATP-DEPENDENT (S)-NAD(P)H-HYDRATE DEHYDRATASE"/>
    <property type="match status" value="1"/>
</dbReference>
<evidence type="ECO:0000313" key="8">
    <source>
        <dbReference type="EMBL" id="MBL0428614.1"/>
    </source>
</evidence>
<accession>A0ABS1JWC5</accession>
<evidence type="ECO:0000256" key="6">
    <source>
        <dbReference type="HAMAP-Rule" id="MF_01965"/>
    </source>
</evidence>
<dbReference type="EC" id="4.2.1.136" evidence="6"/>
<keyword evidence="5 6" id="KW-0456">Lyase</keyword>
<evidence type="ECO:0000256" key="4">
    <source>
        <dbReference type="ARBA" id="ARBA00023027"/>
    </source>
</evidence>
<name>A0ABS1JWC5_9BURK</name>
<dbReference type="PROSITE" id="PS51383">
    <property type="entry name" value="YJEF_C_3"/>
    <property type="match status" value="1"/>
</dbReference>
<dbReference type="InterPro" id="IPR000631">
    <property type="entry name" value="CARKD"/>
</dbReference>
<comment type="function">
    <text evidence="6">Catalyzes the dehydration of the S-form of NAD(P)HX at the expense of ADP, which is converted to AMP. Together with NAD(P)HX epimerase, which catalyzes the epimerization of the S- and R-forms, the enzyme allows the repair of both epimers of NAD(P)HX, a damaged form of NAD(P)H that is a result of enzymatic or heat-dependent hydration.</text>
</comment>
<comment type="caution">
    <text evidence="8">The sequence shown here is derived from an EMBL/GenBank/DDBJ whole genome shotgun (WGS) entry which is preliminary data.</text>
</comment>
<gene>
    <name evidence="6" type="primary">nnrD</name>
    <name evidence="8" type="ORF">JI746_26140</name>
</gene>
<keyword evidence="2 6" id="KW-0067">ATP-binding</keyword>
<keyword evidence="4 6" id="KW-0520">NAD</keyword>
<evidence type="ECO:0000256" key="2">
    <source>
        <dbReference type="ARBA" id="ARBA00022840"/>
    </source>
</evidence>
<dbReference type="SUPFAM" id="SSF53613">
    <property type="entry name" value="Ribokinase-like"/>
    <property type="match status" value="1"/>
</dbReference>
<keyword evidence="9" id="KW-1185">Reference proteome</keyword>
<dbReference type="InterPro" id="IPR029056">
    <property type="entry name" value="Ribokinase-like"/>
</dbReference>
<dbReference type="NCBIfam" id="TIGR00196">
    <property type="entry name" value="yjeF_cterm"/>
    <property type="match status" value="1"/>
</dbReference>
<comment type="cofactor">
    <cofactor evidence="6">
        <name>Mg(2+)</name>
        <dbReference type="ChEBI" id="CHEBI:18420"/>
    </cofactor>
</comment>
<keyword evidence="3 6" id="KW-0521">NADP</keyword>
<feature type="binding site" evidence="6">
    <location>
        <position position="228"/>
    </location>
    <ligand>
        <name>(6S)-NADPHX</name>
        <dbReference type="ChEBI" id="CHEBI:64076"/>
    </ligand>
</feature>
<dbReference type="CDD" id="cd01171">
    <property type="entry name" value="YXKO-related"/>
    <property type="match status" value="1"/>
</dbReference>
<evidence type="ECO:0000259" key="7">
    <source>
        <dbReference type="PROSITE" id="PS51383"/>
    </source>
</evidence>
<comment type="similarity">
    <text evidence="6">Belongs to the NnrD/CARKD family.</text>
</comment>
<organism evidence="8 9">
    <name type="scientific">Ramlibacter alkalitolerans</name>
    <dbReference type="NCBI Taxonomy" id="2039631"/>
    <lineage>
        <taxon>Bacteria</taxon>
        <taxon>Pseudomonadati</taxon>
        <taxon>Pseudomonadota</taxon>
        <taxon>Betaproteobacteria</taxon>
        <taxon>Burkholderiales</taxon>
        <taxon>Comamonadaceae</taxon>
        <taxon>Ramlibacter</taxon>
    </lineage>
</organism>
<comment type="catalytic activity">
    <reaction evidence="6">
        <text>(6S)-NADHX + ADP = AMP + phosphate + NADH + H(+)</text>
        <dbReference type="Rhea" id="RHEA:32223"/>
        <dbReference type="ChEBI" id="CHEBI:15378"/>
        <dbReference type="ChEBI" id="CHEBI:43474"/>
        <dbReference type="ChEBI" id="CHEBI:57945"/>
        <dbReference type="ChEBI" id="CHEBI:64074"/>
        <dbReference type="ChEBI" id="CHEBI:456215"/>
        <dbReference type="ChEBI" id="CHEBI:456216"/>
        <dbReference type="EC" id="4.2.1.136"/>
    </reaction>
</comment>
<comment type="subunit">
    <text evidence="6">Homotetramer.</text>
</comment>
<evidence type="ECO:0000313" key="9">
    <source>
        <dbReference type="Proteomes" id="UP000622707"/>
    </source>
</evidence>
<dbReference type="PANTHER" id="PTHR12592">
    <property type="entry name" value="ATP-DEPENDENT (S)-NAD(P)H-HYDRATE DEHYDRATASE FAMILY MEMBER"/>
    <property type="match status" value="1"/>
</dbReference>
<reference evidence="8 9" key="1">
    <citation type="journal article" date="2017" name="Int. J. Syst. Evol. Microbiol.">
        <title>Ramlibacter alkalitolerans sp. nov., alkali-tolerant bacterium isolated from soil of ginseng.</title>
        <authorList>
            <person name="Lee D.H."/>
            <person name="Cha C.J."/>
        </authorList>
    </citation>
    <scope>NUCLEOTIDE SEQUENCE [LARGE SCALE GENOMIC DNA]</scope>
    <source>
        <strain evidence="8 9">KACC 19305</strain>
    </source>
</reference>
<protein>
    <recommendedName>
        <fullName evidence="6">ADP-dependent (S)-NAD(P)H-hydrate dehydratase</fullName>
        <ecNumber evidence="6">4.2.1.136</ecNumber>
    </recommendedName>
    <alternativeName>
        <fullName evidence="6">ADP-dependent NAD(P)HX dehydratase</fullName>
    </alternativeName>
</protein>
<feature type="binding site" evidence="6">
    <location>
        <position position="161"/>
    </location>
    <ligand>
        <name>(6S)-NADPHX</name>
        <dbReference type="ChEBI" id="CHEBI:64076"/>
    </ligand>
</feature>
<feature type="binding site" evidence="6">
    <location>
        <position position="113"/>
    </location>
    <ligand>
        <name>(6S)-NADPHX</name>
        <dbReference type="ChEBI" id="CHEBI:64076"/>
    </ligand>
</feature>
<dbReference type="HAMAP" id="MF_01965">
    <property type="entry name" value="NADHX_dehydratase"/>
    <property type="match status" value="1"/>
</dbReference>
<evidence type="ECO:0000256" key="1">
    <source>
        <dbReference type="ARBA" id="ARBA00022741"/>
    </source>
</evidence>
<dbReference type="Proteomes" id="UP000622707">
    <property type="component" value="Unassembled WGS sequence"/>
</dbReference>
<proteinExistence type="inferred from homology"/>
<dbReference type="Gene3D" id="3.40.1190.20">
    <property type="match status" value="1"/>
</dbReference>
<feature type="domain" description="YjeF C-terminal" evidence="7">
    <location>
        <begin position="7"/>
        <end position="287"/>
    </location>
</feature>
<feature type="binding site" evidence="6">
    <location>
        <position position="42"/>
    </location>
    <ligand>
        <name>(6S)-NADPHX</name>
        <dbReference type="ChEBI" id="CHEBI:64076"/>
    </ligand>
</feature>
<evidence type="ECO:0000256" key="5">
    <source>
        <dbReference type="ARBA" id="ARBA00023239"/>
    </source>
</evidence>
<dbReference type="RefSeq" id="WP_201693249.1">
    <property type="nucleotide sequence ID" value="NZ_JAEQND010000020.1"/>
</dbReference>
<sequence>MSLAVDDPLLRAWPLPQPDADADKEDRGRVLVLAGSREMPGAAILAATAALRAGAGKLVIATPQSVATPVAAAVPEARVIALPEGSEGAPTLFGLPALQAVASSLGAVVIGPGMIGPQSTIAFVQAVLPLFRQAVVVLDALAMDLVKLTPRFAQPVILTPHAGEMAHLTGAAKEDLQEEPQSCAGRHAAAWNAVVALKGATTCVATPDGRSWTHRSQAPGLATSGSGDVLAGLIAGLAARGCAPEQAAVWGVALHARAGQALAQQHGTLGYLARELPAQVPALMNALHAG</sequence>
<dbReference type="EMBL" id="JAEQND010000020">
    <property type="protein sequence ID" value="MBL0428614.1"/>
    <property type="molecule type" value="Genomic_DNA"/>
</dbReference>
<feature type="binding site" evidence="6">
    <location>
        <position position="227"/>
    </location>
    <ligand>
        <name>AMP</name>
        <dbReference type="ChEBI" id="CHEBI:456215"/>
    </ligand>
</feature>
<comment type="catalytic activity">
    <reaction evidence="6">
        <text>(6S)-NADPHX + ADP = AMP + phosphate + NADPH + H(+)</text>
        <dbReference type="Rhea" id="RHEA:32235"/>
        <dbReference type="ChEBI" id="CHEBI:15378"/>
        <dbReference type="ChEBI" id="CHEBI:43474"/>
        <dbReference type="ChEBI" id="CHEBI:57783"/>
        <dbReference type="ChEBI" id="CHEBI:64076"/>
        <dbReference type="ChEBI" id="CHEBI:456215"/>
        <dbReference type="ChEBI" id="CHEBI:456216"/>
        <dbReference type="EC" id="4.2.1.136"/>
    </reaction>
</comment>
<dbReference type="Pfam" id="PF01256">
    <property type="entry name" value="Carb_kinase"/>
    <property type="match status" value="1"/>
</dbReference>